<gene>
    <name evidence="10" type="ORF">CDD80_3730</name>
</gene>
<feature type="compositionally biased region" description="Polar residues" evidence="7">
    <location>
        <begin position="611"/>
        <end position="625"/>
    </location>
</feature>
<feature type="transmembrane region" description="Helical" evidence="8">
    <location>
        <begin position="476"/>
        <end position="498"/>
    </location>
</feature>
<evidence type="ECO:0000256" key="1">
    <source>
        <dbReference type="ARBA" id="ARBA00004141"/>
    </source>
</evidence>
<keyword evidence="4 8" id="KW-1133">Transmembrane helix</keyword>
<dbReference type="PANTHER" id="PTHR23502:SF31">
    <property type="entry name" value="POLYAMINE TRANSPORTER 1"/>
    <property type="match status" value="1"/>
</dbReference>
<dbReference type="InterPro" id="IPR036259">
    <property type="entry name" value="MFS_trans_sf"/>
</dbReference>
<sequence>MDDADREVISAEADAAAPEYYQRRNSDEVERIVSASSVSTASSMHTPGMRNRMSYISTHRDLDRHYTELSRIETQRTQHYGTVGSSAASVAAQHRKPLPLFGAGKPFPPPLPARDEYVVEFDGPGDPLNAQNWPTRVKVAMVAMLNYTTFVTSFTSSIYSPAIETVSEFFHVNLETALLGTTLYVLGFAFGPTLWAPLSELRGRRLPIILSMFGFSVFCIGAATAKDIATLLICRFFSGFFGSCSLAVVAAIFSDMFNNVTRGIAITCFTMTVFLGPFLAPFIGGYIVESYLGWRWTLYLSTILGFFAFFLDLFFLKESYAPVILVGKAGELRRRTRNWGIHAKQEEIEIDLAELINKNFSRPMRMLFTEPILFLLTLYMSFLYGLLYLFLTAYNIVFVGIHHFSLGEAGLTFFGMIIGVLIAGLVVFAQQPWYTRKLKANNGVPVPEWRLPSVMAGGICFVIGIFWFGWTGYKSSIPWAAPAASGIFTGFGLMSIFLQSINYIVDAYLMFAASALAGNTFMRSLAGATFPLFARQMFLGMGVQWASTLLGCLALLMCPIPFIFYKYGSRLREKSQFAPTLPRPPRSHSSDDIGNGETMTETEKRKRDRSAATSRDTAVLSTRSASARGDESLLTGDSDSLGPRLDV</sequence>
<dbReference type="Proteomes" id="UP000226431">
    <property type="component" value="Unassembled WGS sequence"/>
</dbReference>
<dbReference type="Pfam" id="PF07690">
    <property type="entry name" value="MFS_1"/>
    <property type="match status" value="1"/>
</dbReference>
<keyword evidence="2" id="KW-0813">Transport</keyword>
<dbReference type="EMBL" id="NJES01000334">
    <property type="protein sequence ID" value="PHH73566.1"/>
    <property type="molecule type" value="Genomic_DNA"/>
</dbReference>
<feature type="transmembrane region" description="Helical" evidence="8">
    <location>
        <begin position="229"/>
        <end position="252"/>
    </location>
</feature>
<evidence type="ECO:0000256" key="2">
    <source>
        <dbReference type="ARBA" id="ARBA00022448"/>
    </source>
</evidence>
<keyword evidence="6" id="KW-0325">Glycoprotein</keyword>
<evidence type="ECO:0000256" key="8">
    <source>
        <dbReference type="SAM" id="Phobius"/>
    </source>
</evidence>
<dbReference type="Gene3D" id="1.20.1250.20">
    <property type="entry name" value="MFS general substrate transporter like domains"/>
    <property type="match status" value="1"/>
</dbReference>
<keyword evidence="11" id="KW-1185">Reference proteome</keyword>
<dbReference type="GO" id="GO:0022857">
    <property type="term" value="F:transmembrane transporter activity"/>
    <property type="evidence" value="ECO:0007669"/>
    <property type="project" value="InterPro"/>
</dbReference>
<feature type="transmembrane region" description="Helical" evidence="8">
    <location>
        <begin position="449"/>
        <end position="470"/>
    </location>
</feature>
<feature type="transmembrane region" description="Helical" evidence="8">
    <location>
        <begin position="205"/>
        <end position="223"/>
    </location>
</feature>
<dbReference type="AlphaFoldDB" id="A0A2C5Z0M6"/>
<feature type="transmembrane region" description="Helical" evidence="8">
    <location>
        <begin position="179"/>
        <end position="198"/>
    </location>
</feature>
<feature type="transmembrane region" description="Helical" evidence="8">
    <location>
        <begin position="139"/>
        <end position="159"/>
    </location>
</feature>
<evidence type="ECO:0000256" key="7">
    <source>
        <dbReference type="SAM" id="MobiDB-lite"/>
    </source>
</evidence>
<feature type="transmembrane region" description="Helical" evidence="8">
    <location>
        <begin position="296"/>
        <end position="316"/>
    </location>
</feature>
<dbReference type="PROSITE" id="PS50850">
    <property type="entry name" value="MFS"/>
    <property type="match status" value="1"/>
</dbReference>
<feature type="transmembrane region" description="Helical" evidence="8">
    <location>
        <begin position="505"/>
        <end position="522"/>
    </location>
</feature>
<feature type="transmembrane region" description="Helical" evidence="8">
    <location>
        <begin position="409"/>
        <end position="428"/>
    </location>
</feature>
<evidence type="ECO:0000259" key="9">
    <source>
        <dbReference type="PROSITE" id="PS50850"/>
    </source>
</evidence>
<evidence type="ECO:0000256" key="4">
    <source>
        <dbReference type="ARBA" id="ARBA00022989"/>
    </source>
</evidence>
<dbReference type="InterPro" id="IPR011701">
    <property type="entry name" value="MFS"/>
</dbReference>
<dbReference type="InterPro" id="IPR020846">
    <property type="entry name" value="MFS_dom"/>
</dbReference>
<name>A0A2C5Z0M6_9HYPO</name>
<feature type="transmembrane region" description="Helical" evidence="8">
    <location>
        <begin position="372"/>
        <end position="397"/>
    </location>
</feature>
<evidence type="ECO:0000256" key="6">
    <source>
        <dbReference type="ARBA" id="ARBA00023180"/>
    </source>
</evidence>
<reference evidence="10 11" key="1">
    <citation type="submission" date="2017-06" db="EMBL/GenBank/DDBJ databases">
        <title>Ant-infecting Ophiocordyceps genomes reveal a high diversity of potential behavioral manipulation genes and a possible major role for enterotoxins.</title>
        <authorList>
            <person name="De Bekker C."/>
            <person name="Evans H.C."/>
            <person name="Brachmann A."/>
            <person name="Hughes D.P."/>
        </authorList>
    </citation>
    <scope>NUCLEOTIDE SEQUENCE [LARGE SCALE GENOMIC DNA]</scope>
    <source>
        <strain evidence="10 11">Map16</strain>
    </source>
</reference>
<evidence type="ECO:0000256" key="5">
    <source>
        <dbReference type="ARBA" id="ARBA00023136"/>
    </source>
</evidence>
<protein>
    <recommendedName>
        <fullName evidence="9">Major facilitator superfamily (MFS) profile domain-containing protein</fullName>
    </recommendedName>
</protein>
<evidence type="ECO:0000313" key="10">
    <source>
        <dbReference type="EMBL" id="PHH73566.1"/>
    </source>
</evidence>
<keyword evidence="3 8" id="KW-0812">Transmembrane</keyword>
<dbReference type="GO" id="GO:0005886">
    <property type="term" value="C:plasma membrane"/>
    <property type="evidence" value="ECO:0007669"/>
    <property type="project" value="TreeGrafter"/>
</dbReference>
<proteinExistence type="predicted"/>
<comment type="caution">
    <text evidence="10">The sequence shown here is derived from an EMBL/GenBank/DDBJ whole genome shotgun (WGS) entry which is preliminary data.</text>
</comment>
<feature type="domain" description="Major facilitator superfamily (MFS) profile" evidence="9">
    <location>
        <begin position="141"/>
        <end position="569"/>
    </location>
</feature>
<evidence type="ECO:0000313" key="11">
    <source>
        <dbReference type="Proteomes" id="UP000226431"/>
    </source>
</evidence>
<feature type="transmembrane region" description="Helical" evidence="8">
    <location>
        <begin position="542"/>
        <end position="565"/>
    </location>
</feature>
<dbReference type="FunFam" id="1.20.1250.20:FF:000011">
    <property type="entry name" value="MFS multidrug transporter, putative"/>
    <property type="match status" value="1"/>
</dbReference>
<comment type="subcellular location">
    <subcellularLocation>
        <location evidence="1">Membrane</location>
        <topology evidence="1">Multi-pass membrane protein</topology>
    </subcellularLocation>
</comment>
<dbReference type="CDD" id="cd17323">
    <property type="entry name" value="MFS_Tpo1_MDR_like"/>
    <property type="match status" value="1"/>
</dbReference>
<dbReference type="SUPFAM" id="SSF103473">
    <property type="entry name" value="MFS general substrate transporter"/>
    <property type="match status" value="1"/>
</dbReference>
<feature type="region of interest" description="Disordered" evidence="7">
    <location>
        <begin position="576"/>
        <end position="647"/>
    </location>
</feature>
<accession>A0A2C5Z0M6</accession>
<dbReference type="OrthoDB" id="9986881at2759"/>
<dbReference type="PANTHER" id="PTHR23502">
    <property type="entry name" value="MAJOR FACILITATOR SUPERFAMILY"/>
    <property type="match status" value="1"/>
</dbReference>
<dbReference type="STRING" id="2004952.A0A2C5Z0M6"/>
<evidence type="ECO:0000256" key="3">
    <source>
        <dbReference type="ARBA" id="ARBA00022692"/>
    </source>
</evidence>
<organism evidence="10 11">
    <name type="scientific">Ophiocordyceps camponoti-rufipedis</name>
    <dbReference type="NCBI Taxonomy" id="2004952"/>
    <lineage>
        <taxon>Eukaryota</taxon>
        <taxon>Fungi</taxon>
        <taxon>Dikarya</taxon>
        <taxon>Ascomycota</taxon>
        <taxon>Pezizomycotina</taxon>
        <taxon>Sordariomycetes</taxon>
        <taxon>Hypocreomycetidae</taxon>
        <taxon>Hypocreales</taxon>
        <taxon>Ophiocordycipitaceae</taxon>
        <taxon>Ophiocordyceps</taxon>
    </lineage>
</organism>
<feature type="transmembrane region" description="Helical" evidence="8">
    <location>
        <begin position="264"/>
        <end position="284"/>
    </location>
</feature>
<keyword evidence="5 8" id="KW-0472">Membrane</keyword>